<evidence type="ECO:0000313" key="10">
    <source>
        <dbReference type="EMBL" id="KAJ3048822.1"/>
    </source>
</evidence>
<organism evidence="10 11">
    <name type="scientific">Rhizophlyctis rosea</name>
    <dbReference type="NCBI Taxonomy" id="64517"/>
    <lineage>
        <taxon>Eukaryota</taxon>
        <taxon>Fungi</taxon>
        <taxon>Fungi incertae sedis</taxon>
        <taxon>Chytridiomycota</taxon>
        <taxon>Chytridiomycota incertae sedis</taxon>
        <taxon>Chytridiomycetes</taxon>
        <taxon>Rhizophlyctidales</taxon>
        <taxon>Rhizophlyctidaceae</taxon>
        <taxon>Rhizophlyctis</taxon>
    </lineage>
</organism>
<dbReference type="EC" id="4.1.2.27" evidence="5"/>
<feature type="non-terminal residue" evidence="10">
    <location>
        <position position="1"/>
    </location>
</feature>
<accession>A0AAD5SFV8</accession>
<gene>
    <name evidence="10" type="ORF">HK097_010175</name>
</gene>
<evidence type="ECO:0000256" key="9">
    <source>
        <dbReference type="SAM" id="MobiDB-lite"/>
    </source>
</evidence>
<reference evidence="10" key="1">
    <citation type="submission" date="2020-05" db="EMBL/GenBank/DDBJ databases">
        <title>Phylogenomic resolution of chytrid fungi.</title>
        <authorList>
            <person name="Stajich J.E."/>
            <person name="Amses K."/>
            <person name="Simmons R."/>
            <person name="Seto K."/>
            <person name="Myers J."/>
            <person name="Bonds A."/>
            <person name="Quandt C.A."/>
            <person name="Barry K."/>
            <person name="Liu P."/>
            <person name="Grigoriev I."/>
            <person name="Longcore J.E."/>
            <person name="James T.Y."/>
        </authorList>
    </citation>
    <scope>NUCLEOTIDE SEQUENCE</scope>
    <source>
        <strain evidence="10">JEL0318</strain>
    </source>
</reference>
<evidence type="ECO:0000256" key="6">
    <source>
        <dbReference type="ARBA" id="ARBA00042568"/>
    </source>
</evidence>
<dbReference type="Gene3D" id="3.40.640.10">
    <property type="entry name" value="Type I PLP-dependent aspartate aminotransferase-like (Major domain)"/>
    <property type="match status" value="1"/>
</dbReference>
<dbReference type="InterPro" id="IPR050477">
    <property type="entry name" value="GrpII_AminoAcid_Decarb"/>
</dbReference>
<feature type="region of interest" description="Disordered" evidence="9">
    <location>
        <begin position="67"/>
        <end position="88"/>
    </location>
</feature>
<keyword evidence="3 8" id="KW-0456">Lyase</keyword>
<evidence type="ECO:0000256" key="4">
    <source>
        <dbReference type="ARBA" id="ARBA00038302"/>
    </source>
</evidence>
<dbReference type="GO" id="GO:0005783">
    <property type="term" value="C:endoplasmic reticulum"/>
    <property type="evidence" value="ECO:0007669"/>
    <property type="project" value="TreeGrafter"/>
</dbReference>
<evidence type="ECO:0000256" key="7">
    <source>
        <dbReference type="PIRSR" id="PIRSR602129-50"/>
    </source>
</evidence>
<dbReference type="SUPFAM" id="SSF53383">
    <property type="entry name" value="PLP-dependent transferases"/>
    <property type="match status" value="1"/>
</dbReference>
<evidence type="ECO:0000256" key="1">
    <source>
        <dbReference type="ARBA" id="ARBA00001933"/>
    </source>
</evidence>
<evidence type="ECO:0000256" key="2">
    <source>
        <dbReference type="ARBA" id="ARBA00022898"/>
    </source>
</evidence>
<comment type="cofactor">
    <cofactor evidence="1 7 8">
        <name>pyridoxal 5'-phosphate</name>
        <dbReference type="ChEBI" id="CHEBI:597326"/>
    </cofactor>
</comment>
<name>A0AAD5SFV8_9FUNG</name>
<dbReference type="InterPro" id="IPR015421">
    <property type="entry name" value="PyrdxlP-dep_Trfase_major"/>
</dbReference>
<keyword evidence="11" id="KW-1185">Reference proteome</keyword>
<dbReference type="EMBL" id="JADGJD010000732">
    <property type="protein sequence ID" value="KAJ3048822.1"/>
    <property type="molecule type" value="Genomic_DNA"/>
</dbReference>
<dbReference type="GO" id="GO:0016020">
    <property type="term" value="C:membrane"/>
    <property type="evidence" value="ECO:0007669"/>
    <property type="project" value="GOC"/>
</dbReference>
<evidence type="ECO:0000256" key="8">
    <source>
        <dbReference type="RuleBase" id="RU000382"/>
    </source>
</evidence>
<evidence type="ECO:0000313" key="11">
    <source>
        <dbReference type="Proteomes" id="UP001212841"/>
    </source>
</evidence>
<feature type="compositionally biased region" description="Basic and acidic residues" evidence="9">
    <location>
        <begin position="23"/>
        <end position="39"/>
    </location>
</feature>
<dbReference type="InterPro" id="IPR002129">
    <property type="entry name" value="PyrdxlP-dep_de-COase"/>
</dbReference>
<dbReference type="GO" id="GO:0030149">
    <property type="term" value="P:sphingolipid catabolic process"/>
    <property type="evidence" value="ECO:0007669"/>
    <property type="project" value="TreeGrafter"/>
</dbReference>
<comment type="similarity">
    <text evidence="4">Belongs to the group II decarboxylase family. Sphingosine-1-phosphate lyase subfamily.</text>
</comment>
<dbReference type="Gene3D" id="3.90.1150.10">
    <property type="entry name" value="Aspartate Aminotransferase, domain 1"/>
    <property type="match status" value="1"/>
</dbReference>
<proteinExistence type="inferred from homology"/>
<dbReference type="InterPro" id="IPR015424">
    <property type="entry name" value="PyrdxlP-dep_Trfase"/>
</dbReference>
<comment type="caution">
    <text evidence="10">The sequence shown here is derived from an EMBL/GenBank/DDBJ whole genome shotgun (WGS) entry which is preliminary data.</text>
</comment>
<keyword evidence="2 7" id="KW-0663">Pyridoxal phosphate</keyword>
<sequence>MSSSPPIPVDAPSASHPIAGKDTLLDKFQDRLRPPHTPDSDVDEGFEDDFPDEFPFWYGGASGVQRIERRDTPGLSTASDDETDVSGETDAETLLNERRETYRDHDSVLHYFIATHQSEKMLDEYLDGIIHAFLNEPAPVFAAHAETPETLQAKFGKSNVPNRRQSVGDGASVETYLQQVKSNVIDKATRVSSPKMIGHMTTALPYFHRPLARLLAAMNQNVVKIETASTMTFLERQTIAMLHREFYSGDDPFYETYMHHPEHSLGVFTSGGTIANVTAMWSARNRALRPRPEAGFKGVEREGLFRALKHYGYEGAVIVGSKLMHYSFKKAADLLGLGDDGLVLIPTDEGFGMRMDLLREKVEELIENRILVIAIVGVAGTTETGSIDPLLPISTFARKNSIHFHVDAAWGGPLIFSLEHRQKLLGIENADTITVDGHKQLYTPMGLGLLLMRDPNLGNHIRKTANYIIRTGSVDLGRYTLEGSRPATSLHLHASLHLLGRDGIGALITRSATLVRQLAARIQGWPTRAFQCLHEPATNILLYRFVPSYLRDKVFEGVGGEVTEEEDERIGEVTRR</sequence>
<dbReference type="PANTHER" id="PTHR42735">
    <property type="match status" value="1"/>
</dbReference>
<protein>
    <recommendedName>
        <fullName evidence="5">sphinganine-1-phosphate aldolase</fullName>
        <ecNumber evidence="5">4.1.2.27</ecNumber>
    </recommendedName>
    <alternativeName>
        <fullName evidence="6">Sphingosine-1-phosphate aldolase</fullName>
    </alternativeName>
</protein>
<feature type="region of interest" description="Disordered" evidence="9">
    <location>
        <begin position="1"/>
        <end position="46"/>
    </location>
</feature>
<dbReference type="Proteomes" id="UP001212841">
    <property type="component" value="Unassembled WGS sequence"/>
</dbReference>
<dbReference type="Pfam" id="PF00282">
    <property type="entry name" value="Pyridoxal_deC"/>
    <property type="match status" value="1"/>
</dbReference>
<evidence type="ECO:0000256" key="3">
    <source>
        <dbReference type="ARBA" id="ARBA00023239"/>
    </source>
</evidence>
<dbReference type="GO" id="GO:0008117">
    <property type="term" value="F:sphinganine-1-phosphate aldolase activity"/>
    <property type="evidence" value="ECO:0007669"/>
    <property type="project" value="UniProtKB-EC"/>
</dbReference>
<feature type="compositionally biased region" description="Acidic residues" evidence="9">
    <location>
        <begin position="79"/>
        <end position="88"/>
    </location>
</feature>
<dbReference type="GO" id="GO:0019752">
    <property type="term" value="P:carboxylic acid metabolic process"/>
    <property type="evidence" value="ECO:0007669"/>
    <property type="project" value="InterPro"/>
</dbReference>
<dbReference type="PANTHER" id="PTHR42735:SF6">
    <property type="entry name" value="SPHINGOSINE-1-PHOSPHATE LYASE 1"/>
    <property type="match status" value="1"/>
</dbReference>
<dbReference type="GO" id="GO:0030170">
    <property type="term" value="F:pyridoxal phosphate binding"/>
    <property type="evidence" value="ECO:0007669"/>
    <property type="project" value="InterPro"/>
</dbReference>
<feature type="modified residue" description="N6-(pyridoxal phosphate)lysine" evidence="7">
    <location>
        <position position="439"/>
    </location>
</feature>
<evidence type="ECO:0000256" key="5">
    <source>
        <dbReference type="ARBA" id="ARBA00038965"/>
    </source>
</evidence>
<dbReference type="InterPro" id="IPR015422">
    <property type="entry name" value="PyrdxlP-dep_Trfase_small"/>
</dbReference>
<dbReference type="AlphaFoldDB" id="A0AAD5SFV8"/>